<dbReference type="Proteomes" id="UP000326029">
    <property type="component" value="Chromosome"/>
</dbReference>
<sequence length="146" mass="14030">MSQAWWRVTAGLCAVAMLGLVAVAVFVDLDTGDRVASIVGAAAGLAGLALALRQGTAPTPPPPAAPSVSGGRSVRAGGSIGRAVTGDGHTLIHPSPIIPPDSAPAPGGASGTVPGVPGERGVEAGGSIGEAITGDAPKQDGQQSRS</sequence>
<evidence type="ECO:0000256" key="1">
    <source>
        <dbReference type="SAM" id="MobiDB-lite"/>
    </source>
</evidence>
<reference evidence="2 3" key="1">
    <citation type="submission" date="2017-09" db="EMBL/GenBank/DDBJ databases">
        <authorList>
            <person name="Lee N."/>
            <person name="Cho B.-K."/>
        </authorList>
    </citation>
    <scope>NUCLEOTIDE SEQUENCE [LARGE SCALE GENOMIC DNA]</scope>
    <source>
        <strain evidence="2 3">ATCC 19740</strain>
    </source>
</reference>
<feature type="region of interest" description="Disordered" evidence="1">
    <location>
        <begin position="54"/>
        <end position="146"/>
    </location>
</feature>
<evidence type="ECO:0000313" key="2">
    <source>
        <dbReference type="EMBL" id="QEV36477.1"/>
    </source>
</evidence>
<feature type="compositionally biased region" description="Low complexity" evidence="1">
    <location>
        <begin position="66"/>
        <end position="83"/>
    </location>
</feature>
<name>A0ABX6BPX0_9ACTN</name>
<dbReference type="RefSeq" id="WP_062760334.1">
    <property type="nucleotide sequence ID" value="NZ_JAAMPB010000004.1"/>
</dbReference>
<evidence type="ECO:0000313" key="3">
    <source>
        <dbReference type="Proteomes" id="UP000326029"/>
    </source>
</evidence>
<feature type="compositionally biased region" description="Low complexity" evidence="1">
    <location>
        <begin position="104"/>
        <end position="117"/>
    </location>
</feature>
<keyword evidence="3" id="KW-1185">Reference proteome</keyword>
<accession>A0ABX6BPX0</accession>
<organism evidence="2 3">
    <name type="scientific">Streptomyces cinereoruber</name>
    <dbReference type="NCBI Taxonomy" id="67260"/>
    <lineage>
        <taxon>Bacteria</taxon>
        <taxon>Bacillati</taxon>
        <taxon>Actinomycetota</taxon>
        <taxon>Actinomycetes</taxon>
        <taxon>Kitasatosporales</taxon>
        <taxon>Streptomycetaceae</taxon>
        <taxon>Streptomyces</taxon>
    </lineage>
</organism>
<protein>
    <submittedName>
        <fullName evidence="2">Uncharacterized protein</fullName>
    </submittedName>
</protein>
<proteinExistence type="predicted"/>
<gene>
    <name evidence="2" type="ORF">CP977_33470</name>
</gene>
<dbReference type="EMBL" id="CP023693">
    <property type="protein sequence ID" value="QEV36477.1"/>
    <property type="molecule type" value="Genomic_DNA"/>
</dbReference>